<dbReference type="AlphaFoldDB" id="W4V998"/>
<evidence type="ECO:0000256" key="7">
    <source>
        <dbReference type="SAM" id="Coils"/>
    </source>
</evidence>
<evidence type="ECO:0000256" key="3">
    <source>
        <dbReference type="ARBA" id="ARBA00022692"/>
    </source>
</evidence>
<reference evidence="9" key="1">
    <citation type="journal article" date="2014" name="Genome Announc.">
        <title>Draft Genome Sequence of Clostridium straminisolvens Strain JCM 21531T, Isolated from a Cellulose-Degrading Bacterial Community.</title>
        <authorList>
            <person name="Yuki M."/>
            <person name="Oshima K."/>
            <person name="Suda W."/>
            <person name="Sakamoto M."/>
            <person name="Kitamura K."/>
            <person name="Iida T."/>
            <person name="Hattori M."/>
            <person name="Ohkuma M."/>
        </authorList>
    </citation>
    <scope>NUCLEOTIDE SEQUENCE [LARGE SCALE GENOMIC DNA]</scope>
    <source>
        <strain evidence="9">JCM 21531</strain>
    </source>
</reference>
<evidence type="ECO:0000259" key="8">
    <source>
        <dbReference type="SMART" id="SM00244"/>
    </source>
</evidence>
<comment type="similarity">
    <text evidence="2 6">Belongs to the band 7/mec-2 family. HflK subfamily.</text>
</comment>
<evidence type="ECO:0000256" key="6">
    <source>
        <dbReference type="RuleBase" id="RU364113"/>
    </source>
</evidence>
<keyword evidence="5 6" id="KW-0472">Membrane</keyword>
<comment type="subcellular location">
    <subcellularLocation>
        <location evidence="1 6">Membrane</location>
    </subcellularLocation>
</comment>
<dbReference type="SUPFAM" id="SSF117892">
    <property type="entry name" value="Band 7/SPFH domain"/>
    <property type="match status" value="1"/>
</dbReference>
<evidence type="ECO:0000256" key="1">
    <source>
        <dbReference type="ARBA" id="ARBA00004370"/>
    </source>
</evidence>
<dbReference type="STRING" id="1294263.JCM21531_2842"/>
<feature type="domain" description="Band 7" evidence="8">
    <location>
        <begin position="36"/>
        <end position="213"/>
    </location>
</feature>
<accession>W4V998</accession>
<evidence type="ECO:0000313" key="9">
    <source>
        <dbReference type="EMBL" id="GAE89329.1"/>
    </source>
</evidence>
<keyword evidence="3 6" id="KW-0812">Transmembrane</keyword>
<dbReference type="RefSeq" id="WP_038289523.1">
    <property type="nucleotide sequence ID" value="NZ_BAVR01000035.1"/>
</dbReference>
<feature type="coiled-coil region" evidence="7">
    <location>
        <begin position="205"/>
        <end position="232"/>
    </location>
</feature>
<dbReference type="PANTHER" id="PTHR43327">
    <property type="entry name" value="STOMATIN-LIKE PROTEIN 2, MITOCHONDRIAL"/>
    <property type="match status" value="1"/>
</dbReference>
<dbReference type="SMART" id="SM00244">
    <property type="entry name" value="PHB"/>
    <property type="match status" value="1"/>
</dbReference>
<comment type="caution">
    <text evidence="9">The sequence shown here is derived from an EMBL/GenBank/DDBJ whole genome shotgun (WGS) entry which is preliminary data.</text>
</comment>
<dbReference type="InterPro" id="IPR050710">
    <property type="entry name" value="Band7/mec-2_domain"/>
</dbReference>
<dbReference type="PANTHER" id="PTHR43327:SF2">
    <property type="entry name" value="MODULATOR OF FTSH PROTEASE HFLK"/>
    <property type="match status" value="1"/>
</dbReference>
<dbReference type="GO" id="GO:0016020">
    <property type="term" value="C:membrane"/>
    <property type="evidence" value="ECO:0007669"/>
    <property type="project" value="UniProtKB-SubCell"/>
</dbReference>
<dbReference type="Gene3D" id="3.30.479.30">
    <property type="entry name" value="Band 7 domain"/>
    <property type="match status" value="1"/>
</dbReference>
<dbReference type="NCBIfam" id="TIGR01933">
    <property type="entry name" value="hflK"/>
    <property type="match status" value="1"/>
</dbReference>
<dbReference type="InterPro" id="IPR010201">
    <property type="entry name" value="HflK"/>
</dbReference>
<evidence type="ECO:0000256" key="4">
    <source>
        <dbReference type="ARBA" id="ARBA00022989"/>
    </source>
</evidence>
<keyword evidence="4 6" id="KW-1133">Transmembrane helix</keyword>
<gene>
    <name evidence="9" type="ORF">JCM21531_2842</name>
</gene>
<evidence type="ECO:0000256" key="5">
    <source>
        <dbReference type="ARBA" id="ARBA00023136"/>
    </source>
</evidence>
<organism evidence="9 10">
    <name type="scientific">Acetivibrio straminisolvens JCM 21531</name>
    <dbReference type="NCBI Taxonomy" id="1294263"/>
    <lineage>
        <taxon>Bacteria</taxon>
        <taxon>Bacillati</taxon>
        <taxon>Bacillota</taxon>
        <taxon>Clostridia</taxon>
        <taxon>Eubacteriales</taxon>
        <taxon>Oscillospiraceae</taxon>
        <taxon>Acetivibrio</taxon>
    </lineage>
</organism>
<dbReference type="InterPro" id="IPR001107">
    <property type="entry name" value="Band_7"/>
</dbReference>
<comment type="subunit">
    <text evidence="6">HflC and HflK may interact to form a multimeric complex.</text>
</comment>
<dbReference type="OrthoDB" id="9779595at2"/>
<name>W4V998_9FIRM</name>
<keyword evidence="10" id="KW-1185">Reference proteome</keyword>
<dbReference type="Proteomes" id="UP000019109">
    <property type="component" value="Unassembled WGS sequence"/>
</dbReference>
<evidence type="ECO:0000313" key="10">
    <source>
        <dbReference type="Proteomes" id="UP000019109"/>
    </source>
</evidence>
<sequence>MEVINANTNFKRAGKPPIKLIIGVIAAIVLSMLFFNSFYTVTDQEQAVVLTFGKVTNIEGAGIHFKLPYPIQSVIKVPVQMTQKLELGYRAQGDGKYITVDEESKMITGDFNIVKIDFFIEWKVSDPQKYLFNSEKPEGILRNSSLSAARSVVGSSTIDDVLTSGKIAIENEIKEKLLASLDAYDIGIQVLDVKIQDSEPPTEEVKQAFKNVENAKQSKETAMNEANKYKNAEIPKAQAEADRILRNAESQKQTKINEAKGEVAKFLKMYEEYKNYKDITKTRLYLEAMEEILPDITVYIEDDSSGVQKLVPLKPFYSKEGE</sequence>
<dbReference type="Pfam" id="PF01145">
    <property type="entry name" value="Band_7"/>
    <property type="match status" value="1"/>
</dbReference>
<dbReference type="EMBL" id="BAVR01000035">
    <property type="protein sequence ID" value="GAE89329.1"/>
    <property type="molecule type" value="Genomic_DNA"/>
</dbReference>
<dbReference type="CDD" id="cd03404">
    <property type="entry name" value="SPFH_HflK"/>
    <property type="match status" value="1"/>
</dbReference>
<protein>
    <recommendedName>
        <fullName evidence="6">Protein HflK</fullName>
    </recommendedName>
</protein>
<feature type="transmembrane region" description="Helical" evidence="6">
    <location>
        <begin position="20"/>
        <end position="39"/>
    </location>
</feature>
<dbReference type="InterPro" id="IPR036013">
    <property type="entry name" value="Band_7/SPFH_dom_sf"/>
</dbReference>
<keyword evidence="7" id="KW-0175">Coiled coil</keyword>
<proteinExistence type="inferred from homology"/>
<evidence type="ECO:0000256" key="2">
    <source>
        <dbReference type="ARBA" id="ARBA00006971"/>
    </source>
</evidence>
<comment type="function">
    <text evidence="6">HflC and HflK could encode or regulate a protease.</text>
</comment>